<dbReference type="Pfam" id="PF13654">
    <property type="entry name" value="AAA_32"/>
    <property type="match status" value="1"/>
</dbReference>
<dbReference type="Pfam" id="PF20437">
    <property type="entry name" value="LonC_helical"/>
    <property type="match status" value="1"/>
</dbReference>
<sequence length="445" mass="49395">MSAPLTPPAPLPVERLVARCDPASLGIETSAELPELDVARIHGRAVDAIRLGLDIRAEGYNLFVLGDPGSGRHALVRRLLEDARGRGDAPADWCYAWNFANASQPRLLRLPCGRGRGPALRDDLARFVEELVPAIGAVFESEEHRNRIEALQEEAKAREESALRSLGDEAQKLGVALLRTPHGFAFLPMKGEGSTLTQEEFEKLPEPRQHELGEHIRALHERLHRLMGDFPRWRHELQNRMRDAGREAIRATVTHLIDELEARHADLPEVCDHLDAVLADVVASGESLRATPHTDEDSESLTYTGSISVQRYLVNLLVANPADGARPMVYEDHPTLQNLVGRIDHLVHMGTLVSNFTLIRAGALHRANGGFLMLDALKLLSQPFAWEGLKRALKSARLRIESLSELIGVTGSVQLEPEPMPLELKVVLIGDRLTYYLLGQYDPEF</sequence>
<proteinExistence type="predicted"/>
<dbReference type="InterPro" id="IPR046844">
    <property type="entry name" value="Lon-like_helical"/>
</dbReference>
<protein>
    <submittedName>
        <fullName evidence="3">Peptidase S16</fullName>
    </submittedName>
</protein>
<dbReference type="AlphaFoldDB" id="N6ZN97"/>
<feature type="domain" description="Lon-like helical" evidence="2">
    <location>
        <begin position="92"/>
        <end position="126"/>
    </location>
</feature>
<evidence type="ECO:0000259" key="2">
    <source>
        <dbReference type="Pfam" id="PF20437"/>
    </source>
</evidence>
<reference evidence="3 4" key="1">
    <citation type="submission" date="2012-09" db="EMBL/GenBank/DDBJ databases">
        <title>Draft Genome Sequences of 6 Strains from Genus Thauera.</title>
        <authorList>
            <person name="Liu B."/>
            <person name="Shapleigh J.P."/>
            <person name="Frostegard A.H."/>
        </authorList>
    </citation>
    <scope>NUCLEOTIDE SEQUENCE [LARGE SCALE GENOMIC DNA]</scope>
    <source>
        <strain evidence="3 4">B4P</strain>
    </source>
</reference>
<accession>N6ZN97</accession>
<evidence type="ECO:0000259" key="1">
    <source>
        <dbReference type="Pfam" id="PF13654"/>
    </source>
</evidence>
<evidence type="ECO:0000313" key="3">
    <source>
        <dbReference type="EMBL" id="ENO95997.1"/>
    </source>
</evidence>
<dbReference type="Gene3D" id="3.40.50.300">
    <property type="entry name" value="P-loop containing nucleotide triphosphate hydrolases"/>
    <property type="match status" value="2"/>
</dbReference>
<dbReference type="InterPro" id="IPR027417">
    <property type="entry name" value="P-loop_NTPase"/>
</dbReference>
<feature type="non-terminal residue" evidence="3">
    <location>
        <position position="445"/>
    </location>
</feature>
<keyword evidence="4" id="KW-1185">Reference proteome</keyword>
<gene>
    <name evidence="3" type="ORF">C667_16159</name>
</gene>
<dbReference type="RefSeq" id="WP_004369076.1">
    <property type="nucleotide sequence ID" value="NZ_AMXF01000147.1"/>
</dbReference>
<dbReference type="EMBL" id="AMXF01000147">
    <property type="protein sequence ID" value="ENO95997.1"/>
    <property type="molecule type" value="Genomic_DNA"/>
</dbReference>
<name>N6ZN97_9RHOO</name>
<dbReference type="OrthoDB" id="9758568at2"/>
<feature type="domain" description="Lon protease AAA" evidence="1">
    <location>
        <begin position="326"/>
        <end position="445"/>
    </location>
</feature>
<dbReference type="InterPro" id="IPR041699">
    <property type="entry name" value="AAA_32"/>
</dbReference>
<organism evidence="3 4">
    <name type="scientific">Thauera phenylacetica B4P</name>
    <dbReference type="NCBI Taxonomy" id="1234382"/>
    <lineage>
        <taxon>Bacteria</taxon>
        <taxon>Pseudomonadati</taxon>
        <taxon>Pseudomonadota</taxon>
        <taxon>Betaproteobacteria</taxon>
        <taxon>Rhodocyclales</taxon>
        <taxon>Zoogloeaceae</taxon>
        <taxon>Thauera</taxon>
    </lineage>
</organism>
<evidence type="ECO:0000313" key="4">
    <source>
        <dbReference type="Proteomes" id="UP000013047"/>
    </source>
</evidence>
<dbReference type="Proteomes" id="UP000013047">
    <property type="component" value="Unassembled WGS sequence"/>
</dbReference>
<comment type="caution">
    <text evidence="3">The sequence shown here is derived from an EMBL/GenBank/DDBJ whole genome shotgun (WGS) entry which is preliminary data.</text>
</comment>